<dbReference type="InterPro" id="IPR040260">
    <property type="entry name" value="RFA2-like"/>
</dbReference>
<keyword evidence="5" id="KW-0539">Nucleus</keyword>
<gene>
    <name evidence="7" type="ORF">F751_4432</name>
</gene>
<dbReference type="GO" id="GO:0035861">
    <property type="term" value="C:site of double-strand break"/>
    <property type="evidence" value="ECO:0007669"/>
    <property type="project" value="TreeGrafter"/>
</dbReference>
<protein>
    <submittedName>
        <fullName evidence="7">Replication factor A protein 2</fullName>
    </submittedName>
</protein>
<dbReference type="InterPro" id="IPR014646">
    <property type="entry name" value="Rfa2/RPA32"/>
</dbReference>
<comment type="similarity">
    <text evidence="2">Belongs to the replication factor A protein 2 family.</text>
</comment>
<proteinExistence type="inferred from homology"/>
<dbReference type="Gene3D" id="1.10.10.10">
    <property type="entry name" value="Winged helix-like DNA-binding domain superfamily/Winged helix DNA-binding domain"/>
    <property type="match status" value="1"/>
</dbReference>
<name>A0A087SN58_AUXPR</name>
<feature type="domain" description="Replication protein A C-terminal" evidence="6">
    <location>
        <begin position="160"/>
        <end position="224"/>
    </location>
</feature>
<dbReference type="GO" id="GO:0000724">
    <property type="term" value="P:double-strand break repair via homologous recombination"/>
    <property type="evidence" value="ECO:0007669"/>
    <property type="project" value="TreeGrafter"/>
</dbReference>
<dbReference type="eggNOG" id="KOG3108">
    <property type="taxonomic scope" value="Eukaryota"/>
</dbReference>
<evidence type="ECO:0000256" key="2">
    <source>
        <dbReference type="ARBA" id="ARBA00007815"/>
    </source>
</evidence>
<dbReference type="PANTHER" id="PTHR13989:SF16">
    <property type="entry name" value="REPLICATION PROTEIN A2"/>
    <property type="match status" value="1"/>
</dbReference>
<dbReference type="OrthoDB" id="25571at2759"/>
<keyword evidence="4" id="KW-0238">DNA-binding</keyword>
<dbReference type="EMBL" id="KL662144">
    <property type="protein sequence ID" value="KFM27162.1"/>
    <property type="molecule type" value="Genomic_DNA"/>
</dbReference>
<evidence type="ECO:0000256" key="3">
    <source>
        <dbReference type="ARBA" id="ARBA00022705"/>
    </source>
</evidence>
<dbReference type="STRING" id="3075.A0A087SN58"/>
<evidence type="ECO:0000256" key="4">
    <source>
        <dbReference type="ARBA" id="ARBA00023125"/>
    </source>
</evidence>
<dbReference type="InterPro" id="IPR036390">
    <property type="entry name" value="WH_DNA-bd_sf"/>
</dbReference>
<dbReference type="GO" id="GO:0006260">
    <property type="term" value="P:DNA replication"/>
    <property type="evidence" value="ECO:0007669"/>
    <property type="project" value="UniProtKB-KW"/>
</dbReference>
<dbReference type="PIRSF" id="PIRSF036949">
    <property type="entry name" value="RPA32"/>
    <property type="match status" value="1"/>
</dbReference>
<dbReference type="InterPro" id="IPR012340">
    <property type="entry name" value="NA-bd_OB-fold"/>
</dbReference>
<dbReference type="GO" id="GO:0003697">
    <property type="term" value="F:single-stranded DNA binding"/>
    <property type="evidence" value="ECO:0007669"/>
    <property type="project" value="TreeGrafter"/>
</dbReference>
<dbReference type="Pfam" id="PF08784">
    <property type="entry name" value="RPA_C"/>
    <property type="match status" value="1"/>
</dbReference>
<sequence length="232" mass="25514">MTTFYGAGNGGFDASASQFAGGGFMPSKNQTLRAFTIKQLYDAASATADDQLSVDGRDVTNVTLVGKITAVEEQNLVSIYTLDDGTGTMLTKYWIPEQDDALERQHRAEWRVGVYVRAHGHVNHFNREKMLVAFNIRLITDHNEVTYHGLQTIFQHLHLTLAGLTPVLNDVLGLFHAIGGQNENGASISDVVARSGGRYTVQQIQDAVEALQNDGQLYSTKDDQHYKPCNAL</sequence>
<dbReference type="GO" id="GO:0005662">
    <property type="term" value="C:DNA replication factor A complex"/>
    <property type="evidence" value="ECO:0007669"/>
    <property type="project" value="TreeGrafter"/>
</dbReference>
<dbReference type="GeneID" id="23615823"/>
<evidence type="ECO:0000256" key="1">
    <source>
        <dbReference type="ARBA" id="ARBA00004123"/>
    </source>
</evidence>
<dbReference type="PANTHER" id="PTHR13989">
    <property type="entry name" value="REPLICATION PROTEIN A-RELATED"/>
    <property type="match status" value="1"/>
</dbReference>
<dbReference type="Proteomes" id="UP000028924">
    <property type="component" value="Unassembled WGS sequence"/>
</dbReference>
<dbReference type="RefSeq" id="XP_011400129.1">
    <property type="nucleotide sequence ID" value="XM_011401827.1"/>
</dbReference>
<organism evidence="7 8">
    <name type="scientific">Auxenochlorella protothecoides</name>
    <name type="common">Green microalga</name>
    <name type="synonym">Chlorella protothecoides</name>
    <dbReference type="NCBI Taxonomy" id="3075"/>
    <lineage>
        <taxon>Eukaryota</taxon>
        <taxon>Viridiplantae</taxon>
        <taxon>Chlorophyta</taxon>
        <taxon>core chlorophytes</taxon>
        <taxon>Trebouxiophyceae</taxon>
        <taxon>Chlorellales</taxon>
        <taxon>Chlorellaceae</taxon>
        <taxon>Auxenochlorella</taxon>
    </lineage>
</organism>
<dbReference type="CDD" id="cd04478">
    <property type="entry name" value="RPA2_DBD_D"/>
    <property type="match status" value="1"/>
</dbReference>
<dbReference type="SUPFAM" id="SSF50249">
    <property type="entry name" value="Nucleic acid-binding proteins"/>
    <property type="match status" value="1"/>
</dbReference>
<dbReference type="KEGG" id="apro:F751_4432"/>
<evidence type="ECO:0000259" key="6">
    <source>
        <dbReference type="Pfam" id="PF08784"/>
    </source>
</evidence>
<keyword evidence="8" id="KW-1185">Reference proteome</keyword>
<evidence type="ECO:0000256" key="5">
    <source>
        <dbReference type="ARBA" id="ARBA00023242"/>
    </source>
</evidence>
<dbReference type="InterPro" id="IPR014892">
    <property type="entry name" value="RPA_C"/>
</dbReference>
<comment type="subcellular location">
    <subcellularLocation>
        <location evidence="1">Nucleus</location>
    </subcellularLocation>
</comment>
<keyword evidence="3" id="KW-0235">DNA replication</keyword>
<evidence type="ECO:0000313" key="8">
    <source>
        <dbReference type="Proteomes" id="UP000028924"/>
    </source>
</evidence>
<dbReference type="InterPro" id="IPR036388">
    <property type="entry name" value="WH-like_DNA-bd_sf"/>
</dbReference>
<evidence type="ECO:0000313" key="7">
    <source>
        <dbReference type="EMBL" id="KFM27162.1"/>
    </source>
</evidence>
<dbReference type="AlphaFoldDB" id="A0A087SN58"/>
<dbReference type="GO" id="GO:0006289">
    <property type="term" value="P:nucleotide-excision repair"/>
    <property type="evidence" value="ECO:0007669"/>
    <property type="project" value="TreeGrafter"/>
</dbReference>
<dbReference type="GO" id="GO:0000781">
    <property type="term" value="C:chromosome, telomeric region"/>
    <property type="evidence" value="ECO:0007669"/>
    <property type="project" value="TreeGrafter"/>
</dbReference>
<dbReference type="SUPFAM" id="SSF46785">
    <property type="entry name" value="Winged helix' DNA-binding domain"/>
    <property type="match status" value="1"/>
</dbReference>
<reference evidence="7 8" key="1">
    <citation type="journal article" date="2014" name="BMC Genomics">
        <title>Oil accumulation mechanisms of the oleaginous microalga Chlorella protothecoides revealed through its genome, transcriptomes, and proteomes.</title>
        <authorList>
            <person name="Gao C."/>
            <person name="Wang Y."/>
            <person name="Shen Y."/>
            <person name="Yan D."/>
            <person name="He X."/>
            <person name="Dai J."/>
            <person name="Wu Q."/>
        </authorList>
    </citation>
    <scope>NUCLEOTIDE SEQUENCE [LARGE SCALE GENOMIC DNA]</scope>
    <source>
        <strain evidence="7 8">0710</strain>
    </source>
</reference>
<dbReference type="Gene3D" id="2.40.50.140">
    <property type="entry name" value="Nucleic acid-binding proteins"/>
    <property type="match status" value="1"/>
</dbReference>
<accession>A0A087SN58</accession>